<evidence type="ECO:0000313" key="2">
    <source>
        <dbReference type="EMBL" id="KGA33892.1"/>
    </source>
</evidence>
<dbReference type="AlphaFoldDB" id="A0A0M2EZV9"/>
<comment type="caution">
    <text evidence="2">The sequence shown here is derived from an EMBL/GenBank/DDBJ whole genome shotgun (WGS) entry which is preliminary data.</text>
</comment>
<sequence length="60" mass="7323">MKNPFIILIMVMFSTILLGILLWFLYYSLPEFPSSLFGNIHFCRKYYDVYAKFFIHKMLF</sequence>
<keyword evidence="1" id="KW-0472">Membrane</keyword>
<gene>
    <name evidence="2" type="ORF">KU74_10430</name>
</gene>
<name>A0A0M2EZV9_9GAMM</name>
<feature type="transmembrane region" description="Helical" evidence="1">
    <location>
        <begin position="5"/>
        <end position="26"/>
    </location>
</feature>
<organism evidence="2 3">
    <name type="scientific">Pectobacterium brasiliense</name>
    <dbReference type="NCBI Taxonomy" id="180957"/>
    <lineage>
        <taxon>Bacteria</taxon>
        <taxon>Pseudomonadati</taxon>
        <taxon>Pseudomonadota</taxon>
        <taxon>Gammaproteobacteria</taxon>
        <taxon>Enterobacterales</taxon>
        <taxon>Pectobacteriaceae</taxon>
        <taxon>Pectobacterium</taxon>
    </lineage>
</organism>
<keyword evidence="1" id="KW-1133">Transmembrane helix</keyword>
<protein>
    <submittedName>
        <fullName evidence="2">Uncharacterized protein</fullName>
    </submittedName>
</protein>
<evidence type="ECO:0000313" key="3">
    <source>
        <dbReference type="Proteomes" id="UP000029435"/>
    </source>
</evidence>
<reference evidence="2 3" key="1">
    <citation type="submission" date="2014-08" db="EMBL/GenBank/DDBJ databases">
        <title>Genome sequences of NCPPB Pectobacterium isolates.</title>
        <authorList>
            <person name="Glover R.H."/>
            <person name="Sapp M."/>
            <person name="Elphinstone J."/>
        </authorList>
    </citation>
    <scope>NUCLEOTIDE SEQUENCE [LARGE SCALE GENOMIC DNA]</scope>
    <source>
        <strain evidence="2 3">LMG 21372</strain>
    </source>
</reference>
<dbReference type="Proteomes" id="UP000029435">
    <property type="component" value="Unassembled WGS sequence"/>
</dbReference>
<accession>A0A0M2EZV9</accession>
<dbReference type="EMBL" id="JQOD01000002">
    <property type="protein sequence ID" value="KGA33892.1"/>
    <property type="molecule type" value="Genomic_DNA"/>
</dbReference>
<keyword evidence="1" id="KW-0812">Transmembrane</keyword>
<evidence type="ECO:0000256" key="1">
    <source>
        <dbReference type="SAM" id="Phobius"/>
    </source>
</evidence>
<proteinExistence type="predicted"/>